<keyword evidence="8" id="KW-0547">Nucleotide-binding</keyword>
<dbReference type="GO" id="GO:0000155">
    <property type="term" value="F:phosphorelay sensor kinase activity"/>
    <property type="evidence" value="ECO:0007669"/>
    <property type="project" value="InterPro"/>
</dbReference>
<dbReference type="InterPro" id="IPR003594">
    <property type="entry name" value="HATPase_dom"/>
</dbReference>
<dbReference type="EMBL" id="CP059378">
    <property type="protein sequence ID" value="QLY77944.1"/>
    <property type="molecule type" value="Genomic_DNA"/>
</dbReference>
<evidence type="ECO:0000313" key="16">
    <source>
        <dbReference type="EMBL" id="QLY77944.1"/>
    </source>
</evidence>
<feature type="domain" description="Histidine kinase" evidence="15">
    <location>
        <begin position="508"/>
        <end position="705"/>
    </location>
</feature>
<dbReference type="EC" id="2.7.13.3" evidence="3"/>
<dbReference type="Pfam" id="PF02518">
    <property type="entry name" value="HATPase_c"/>
    <property type="match status" value="1"/>
</dbReference>
<feature type="transmembrane region" description="Helical" evidence="14">
    <location>
        <begin position="401"/>
        <end position="434"/>
    </location>
</feature>
<keyword evidence="13 14" id="KW-0472">Membrane</keyword>
<comment type="subcellular location">
    <subcellularLocation>
        <location evidence="2">Cell membrane</location>
        <topology evidence="2">Multi-pass membrane protein</topology>
    </subcellularLocation>
</comment>
<dbReference type="Proteomes" id="UP000512286">
    <property type="component" value="Chromosome"/>
</dbReference>
<evidence type="ECO:0000256" key="14">
    <source>
        <dbReference type="SAM" id="Phobius"/>
    </source>
</evidence>
<dbReference type="SUPFAM" id="SSF55874">
    <property type="entry name" value="ATPase domain of HSP90 chaperone/DNA topoisomerase II/histidine kinase"/>
    <property type="match status" value="1"/>
</dbReference>
<evidence type="ECO:0000259" key="15">
    <source>
        <dbReference type="PROSITE" id="PS50109"/>
    </source>
</evidence>
<evidence type="ECO:0000256" key="2">
    <source>
        <dbReference type="ARBA" id="ARBA00004651"/>
    </source>
</evidence>
<dbReference type="InterPro" id="IPR003661">
    <property type="entry name" value="HisK_dim/P_dom"/>
</dbReference>
<feature type="transmembrane region" description="Helical" evidence="14">
    <location>
        <begin position="332"/>
        <end position="352"/>
    </location>
</feature>
<keyword evidence="6" id="KW-0808">Transferase</keyword>
<dbReference type="AlphaFoldDB" id="A0A7D7AAS9"/>
<dbReference type="FunFam" id="1.10.287.130:FF:000008">
    <property type="entry name" value="Two-component sensor histidine kinase"/>
    <property type="match status" value="1"/>
</dbReference>
<dbReference type="Gene3D" id="3.30.565.10">
    <property type="entry name" value="Histidine kinase-like ATPase, C-terminal domain"/>
    <property type="match status" value="1"/>
</dbReference>
<dbReference type="PANTHER" id="PTHR45528">
    <property type="entry name" value="SENSOR HISTIDINE KINASE CPXA"/>
    <property type="match status" value="1"/>
</dbReference>
<keyword evidence="5" id="KW-0597">Phosphoprotein</keyword>
<keyword evidence="9 16" id="KW-0418">Kinase</keyword>
<evidence type="ECO:0000256" key="4">
    <source>
        <dbReference type="ARBA" id="ARBA00022475"/>
    </source>
</evidence>
<protein>
    <recommendedName>
        <fullName evidence="3">histidine kinase</fullName>
        <ecNumber evidence="3">2.7.13.3</ecNumber>
    </recommendedName>
</protein>
<feature type="transmembrane region" description="Helical" evidence="14">
    <location>
        <begin position="280"/>
        <end position="298"/>
    </location>
</feature>
<dbReference type="InterPro" id="IPR050398">
    <property type="entry name" value="HssS/ArlS-like"/>
</dbReference>
<dbReference type="SUPFAM" id="SSF47384">
    <property type="entry name" value="Homodimeric domain of signal transducing histidine kinase"/>
    <property type="match status" value="1"/>
</dbReference>
<evidence type="ECO:0000256" key="7">
    <source>
        <dbReference type="ARBA" id="ARBA00022692"/>
    </source>
</evidence>
<gene>
    <name evidence="16" type="ORF">HZF06_12615</name>
</gene>
<dbReference type="GO" id="GO:0005524">
    <property type="term" value="F:ATP binding"/>
    <property type="evidence" value="ECO:0007669"/>
    <property type="project" value="UniProtKB-KW"/>
</dbReference>
<evidence type="ECO:0000256" key="1">
    <source>
        <dbReference type="ARBA" id="ARBA00000085"/>
    </source>
</evidence>
<organism evidence="16 17">
    <name type="scientific">Clostridium intestinale</name>
    <dbReference type="NCBI Taxonomy" id="36845"/>
    <lineage>
        <taxon>Bacteria</taxon>
        <taxon>Bacillati</taxon>
        <taxon>Bacillota</taxon>
        <taxon>Clostridia</taxon>
        <taxon>Eubacteriales</taxon>
        <taxon>Clostridiaceae</taxon>
        <taxon>Clostridium</taxon>
    </lineage>
</organism>
<dbReference type="SMART" id="SM00388">
    <property type="entry name" value="HisKA"/>
    <property type="match status" value="1"/>
</dbReference>
<proteinExistence type="predicted"/>
<accession>A0A7D7AAS9</accession>
<name>A0A7D7AAS9_9CLOT</name>
<dbReference type="InterPro" id="IPR036097">
    <property type="entry name" value="HisK_dim/P_sf"/>
</dbReference>
<keyword evidence="12" id="KW-0902">Two-component regulatory system</keyword>
<comment type="catalytic activity">
    <reaction evidence="1">
        <text>ATP + protein L-histidine = ADP + protein N-phospho-L-histidine.</text>
        <dbReference type="EC" id="2.7.13.3"/>
    </reaction>
</comment>
<feature type="transmembrane region" description="Helical" evidence="14">
    <location>
        <begin position="248"/>
        <end position="268"/>
    </location>
</feature>
<dbReference type="InterPro" id="IPR005467">
    <property type="entry name" value="His_kinase_dom"/>
</dbReference>
<evidence type="ECO:0000256" key="8">
    <source>
        <dbReference type="ARBA" id="ARBA00022741"/>
    </source>
</evidence>
<dbReference type="PANTHER" id="PTHR45528:SF1">
    <property type="entry name" value="SENSOR HISTIDINE KINASE CPXA"/>
    <property type="match status" value="1"/>
</dbReference>
<dbReference type="RefSeq" id="WP_181600423.1">
    <property type="nucleotide sequence ID" value="NZ_CP059378.1"/>
</dbReference>
<dbReference type="PROSITE" id="PS50109">
    <property type="entry name" value="HIS_KIN"/>
    <property type="match status" value="1"/>
</dbReference>
<keyword evidence="7 14" id="KW-0812">Transmembrane</keyword>
<reference evidence="16 17" key="1">
    <citation type="submission" date="2020-07" db="EMBL/GenBank/DDBJ databases">
        <title>Electron transfer.</title>
        <authorList>
            <person name="Huang L."/>
            <person name="Liu X."/>
            <person name="Zhou S."/>
        </authorList>
    </citation>
    <scope>NUCLEOTIDE SEQUENCE [LARGE SCALE GENOMIC DNA]</scope>
    <source>
        <strain evidence="16 17">Lx1</strain>
    </source>
</reference>
<dbReference type="InterPro" id="IPR036890">
    <property type="entry name" value="HATPase_C_sf"/>
</dbReference>
<evidence type="ECO:0000256" key="9">
    <source>
        <dbReference type="ARBA" id="ARBA00022777"/>
    </source>
</evidence>
<keyword evidence="4" id="KW-1003">Cell membrane</keyword>
<sequence>MDTKLKNNKSKYIISGIISLLLIILSIGMYSIYPLIKDQAKEYEHNIFQEQHFLINLNNSNYNIYYDTLKNKDNDILKPSDILINELKKYNKNDEENDYFEENRFNEDIYRYGEILDSDLKNLEYYAINKDNKLVKQRNQGAIDSLLVDNPDSTVIEELNNKYSFYIVIDYNENGEITVNRIYGADKLITENEIKNNRKKVSDRIEIKPIKNMTYIYAVPNELKYKDFISTYNLQNRIQSYNKAASNYIYMAIGLILIVGLIISYRLLRELIGFRKLIKIPIEISALIVIFTIAIVLYESSYSMISGTLEGNLINLDPIVLNDVTINLLENIINILFWAISFGIIFVIVVLLKHILKTGIKKYLQENSLIYKGLRSIWRGNKKVYNYLSNVDLKSKENKKIVALLGINLAILTIMSSLWFFGIVLAIIYTLVLLRLIKKYYNDISSKYNKLFEATSNIAEGNLDINIEEDLGIFNNFKVELQNIQKGFKKAVNEEVKSQRMKAELITNVSHDLKTPLTAIITYVDLLKDDKISVEKRGEYIDTLDRKSQRLKELIEDLFEVSKATSGNINLNIEDVDIVSLIKQTLLEVEYKITEASLILKTNYPKEKVILPLDSQRMFRVFENLLINITKYSLKGSRVYIDVINNTDNVQVILKNMAANEINFNVNEIMERFVRGDKSRNTEGSGLGLAIAKSFVDIQGGKLDIVVDGDLFKVIITFNK</sequence>
<evidence type="ECO:0000256" key="6">
    <source>
        <dbReference type="ARBA" id="ARBA00022679"/>
    </source>
</evidence>
<evidence type="ECO:0000313" key="17">
    <source>
        <dbReference type="Proteomes" id="UP000512286"/>
    </source>
</evidence>
<dbReference type="SMART" id="SM00387">
    <property type="entry name" value="HATPase_c"/>
    <property type="match status" value="1"/>
</dbReference>
<evidence type="ECO:0000256" key="3">
    <source>
        <dbReference type="ARBA" id="ARBA00012438"/>
    </source>
</evidence>
<dbReference type="Gene3D" id="1.10.287.130">
    <property type="match status" value="1"/>
</dbReference>
<keyword evidence="11 14" id="KW-1133">Transmembrane helix</keyword>
<dbReference type="Pfam" id="PF00512">
    <property type="entry name" value="HisKA"/>
    <property type="match status" value="1"/>
</dbReference>
<evidence type="ECO:0000256" key="10">
    <source>
        <dbReference type="ARBA" id="ARBA00022840"/>
    </source>
</evidence>
<evidence type="ECO:0000256" key="5">
    <source>
        <dbReference type="ARBA" id="ARBA00022553"/>
    </source>
</evidence>
<keyword evidence="10" id="KW-0067">ATP-binding</keyword>
<dbReference type="CDD" id="cd00082">
    <property type="entry name" value="HisKA"/>
    <property type="match status" value="1"/>
</dbReference>
<feature type="transmembrane region" description="Helical" evidence="14">
    <location>
        <begin position="12"/>
        <end position="33"/>
    </location>
</feature>
<evidence type="ECO:0000256" key="13">
    <source>
        <dbReference type="ARBA" id="ARBA00023136"/>
    </source>
</evidence>
<evidence type="ECO:0000256" key="11">
    <source>
        <dbReference type="ARBA" id="ARBA00022989"/>
    </source>
</evidence>
<dbReference type="KEGG" id="cint:HZF06_12615"/>
<dbReference type="GO" id="GO:0005886">
    <property type="term" value="C:plasma membrane"/>
    <property type="evidence" value="ECO:0007669"/>
    <property type="project" value="UniProtKB-SubCell"/>
</dbReference>
<evidence type="ECO:0000256" key="12">
    <source>
        <dbReference type="ARBA" id="ARBA00023012"/>
    </source>
</evidence>